<reference evidence="1 2" key="1">
    <citation type="journal article" date="2023" name="Microbiol. Spectr.">
        <title>Synergy between Genome Mining, Metabolomics, and Bioinformatics Uncovers Antibacterial Chlorinated Carbazole Alkaloids and Their Biosynthetic Gene Cluster from Streptomyces tubbatahanensis sp. nov., a Novel Actinomycete Isolated from Sulu Sea, Philippines.</title>
        <authorList>
            <person name="Tenebro C.P."/>
            <person name="Trono D.J.V.L."/>
            <person name="Balida L.A.P."/>
            <person name="Bayog L.K.A."/>
            <person name="Bruna J.R."/>
            <person name="Sabido E.M."/>
            <person name="Caspe D.P.C."/>
            <person name="de Los Santos E.L.C."/>
            <person name="Saludes J.P."/>
            <person name="Dalisay D.S."/>
        </authorList>
    </citation>
    <scope>NUCLEOTIDE SEQUENCE [LARGE SCALE GENOMIC DNA]</scope>
    <source>
        <strain evidence="1 2">DSD3025</strain>
    </source>
</reference>
<proteinExistence type="predicted"/>
<sequence length="146" mass="15828">MEAETARPGERKAAALVTVAWELWSPGHWPAYAPMAAAWPLSGIHDTHSTSWADYGVTTGIRRLLDIVRDAAGGPYAYRDPHRESLDQLRDAPGPGVFRLTLYAHVAGRPLLAGMVGQILDHVRESGDVCVAPPCPAGRTRADTHR</sequence>
<name>A0ABY3XU47_9ACTN</name>
<organism evidence="1 2">
    <name type="scientific">Streptomyces tubbatahanensis</name>
    <dbReference type="NCBI Taxonomy" id="2923272"/>
    <lineage>
        <taxon>Bacteria</taxon>
        <taxon>Bacillati</taxon>
        <taxon>Actinomycetota</taxon>
        <taxon>Actinomycetes</taxon>
        <taxon>Kitasatosporales</taxon>
        <taxon>Streptomycetaceae</taxon>
        <taxon>Streptomyces</taxon>
    </lineage>
</organism>
<gene>
    <name evidence="1" type="ORF">MMF93_16525</name>
</gene>
<dbReference type="Proteomes" id="UP001202244">
    <property type="component" value="Chromosome"/>
</dbReference>
<evidence type="ECO:0000313" key="1">
    <source>
        <dbReference type="EMBL" id="UNS97899.1"/>
    </source>
</evidence>
<keyword evidence="2" id="KW-1185">Reference proteome</keyword>
<protein>
    <submittedName>
        <fullName evidence="1">Uncharacterized protein</fullName>
    </submittedName>
</protein>
<dbReference type="RefSeq" id="WP_242752315.1">
    <property type="nucleotide sequence ID" value="NZ_CP093846.1"/>
</dbReference>
<accession>A0ABY3XU47</accession>
<evidence type="ECO:0000313" key="2">
    <source>
        <dbReference type="Proteomes" id="UP001202244"/>
    </source>
</evidence>
<dbReference type="EMBL" id="CP093846">
    <property type="protein sequence ID" value="UNS97899.1"/>
    <property type="molecule type" value="Genomic_DNA"/>
</dbReference>